<dbReference type="EMBL" id="BMAW01030690">
    <property type="protein sequence ID" value="GFU17711.1"/>
    <property type="molecule type" value="Genomic_DNA"/>
</dbReference>
<reference evidence="1" key="1">
    <citation type="submission" date="2020-08" db="EMBL/GenBank/DDBJ databases">
        <title>Multicomponent nature underlies the extraordinary mechanical properties of spider dragline silk.</title>
        <authorList>
            <person name="Kono N."/>
            <person name="Nakamura H."/>
            <person name="Mori M."/>
            <person name="Yoshida Y."/>
            <person name="Ohtoshi R."/>
            <person name="Malay A.D."/>
            <person name="Moran D.A.P."/>
            <person name="Tomita M."/>
            <person name="Numata K."/>
            <person name="Arakawa K."/>
        </authorList>
    </citation>
    <scope>NUCLEOTIDE SEQUENCE</scope>
</reference>
<name>A0A8X6QCH8_NEPPI</name>
<evidence type="ECO:0000313" key="1">
    <source>
        <dbReference type="EMBL" id="GFU17711.1"/>
    </source>
</evidence>
<sequence>MENYPRQRETQCPCFKVAGIGQSAAQVSRSDLALELHAKIKKNHCLMENYNATVLDQNLKPKRQEDHLSLSHDFYNLLLRLLVVQQDRHRVLDHAKIDEDCFVGATTSTSNLITSS</sequence>
<dbReference type="Proteomes" id="UP000887013">
    <property type="component" value="Unassembled WGS sequence"/>
</dbReference>
<protein>
    <submittedName>
        <fullName evidence="1">Uncharacterized protein</fullName>
    </submittedName>
</protein>
<proteinExistence type="predicted"/>
<evidence type="ECO:0000313" key="2">
    <source>
        <dbReference type="Proteomes" id="UP000887013"/>
    </source>
</evidence>
<keyword evidence="2" id="KW-1185">Reference proteome</keyword>
<gene>
    <name evidence="1" type="ORF">NPIL_383161</name>
</gene>
<organism evidence="1 2">
    <name type="scientific">Nephila pilipes</name>
    <name type="common">Giant wood spider</name>
    <name type="synonym">Nephila maculata</name>
    <dbReference type="NCBI Taxonomy" id="299642"/>
    <lineage>
        <taxon>Eukaryota</taxon>
        <taxon>Metazoa</taxon>
        <taxon>Ecdysozoa</taxon>
        <taxon>Arthropoda</taxon>
        <taxon>Chelicerata</taxon>
        <taxon>Arachnida</taxon>
        <taxon>Araneae</taxon>
        <taxon>Araneomorphae</taxon>
        <taxon>Entelegynae</taxon>
        <taxon>Araneoidea</taxon>
        <taxon>Nephilidae</taxon>
        <taxon>Nephila</taxon>
    </lineage>
</organism>
<accession>A0A8X6QCH8</accession>
<dbReference type="AlphaFoldDB" id="A0A8X6QCH8"/>
<comment type="caution">
    <text evidence="1">The sequence shown here is derived from an EMBL/GenBank/DDBJ whole genome shotgun (WGS) entry which is preliminary data.</text>
</comment>